<dbReference type="GO" id="GO:0016706">
    <property type="term" value="F:2-oxoglutarate-dependent dioxygenase activity"/>
    <property type="evidence" value="ECO:0007669"/>
    <property type="project" value="TreeGrafter"/>
</dbReference>
<comment type="caution">
    <text evidence="3">The sequence shown here is derived from an EMBL/GenBank/DDBJ whole genome shotgun (WGS) entry which is preliminary data.</text>
</comment>
<dbReference type="InterPro" id="IPR041667">
    <property type="entry name" value="Cupin_8"/>
</dbReference>
<name>A0A1W0WDH5_HYPEX</name>
<accession>A0A1W0WDH5</accession>
<dbReference type="Gene3D" id="2.60.120.650">
    <property type="entry name" value="Cupin"/>
    <property type="match status" value="1"/>
</dbReference>
<protein>
    <recommendedName>
        <fullName evidence="2">Cupin-like domain-containing protein</fullName>
    </recommendedName>
</protein>
<sequence>MANVAEDLQKLYDEIGRLKPTEGEMKLLPDLERLLEVSASARDCKSTPTASTTSKRCLILAFLVACSAVLAYCLTAFFPHFTVASIHALGYGEPENPNSPCFLRGPAKMTEIFRSPVDCSVCRNVTRVDISRDMSVEQFTKNYAYTSRPLVVRGALRDWTASKVFSFDFLRHLYLDEFPGSLDVVAEHCQFFKYKTEFANLRDVLTMSKERFNQTWYVGWSNCDVSVATVLRDHYTPPTFLPAGSASSRLDWIFMGRSGNGANIHIDNVGKPSWQAQIKGTKVWTLEPPRECHFECASMEVTVYPNDIIVLDTDTWYHGTTILGDEISITIGSEYD</sequence>
<keyword evidence="4" id="KW-1185">Reference proteome</keyword>
<evidence type="ECO:0000256" key="1">
    <source>
        <dbReference type="SAM" id="Phobius"/>
    </source>
</evidence>
<evidence type="ECO:0000259" key="2">
    <source>
        <dbReference type="Pfam" id="PF13621"/>
    </source>
</evidence>
<proteinExistence type="predicted"/>
<feature type="transmembrane region" description="Helical" evidence="1">
    <location>
        <begin position="57"/>
        <end position="78"/>
    </location>
</feature>
<organism evidence="3 4">
    <name type="scientific">Hypsibius exemplaris</name>
    <name type="common">Freshwater tardigrade</name>
    <dbReference type="NCBI Taxonomy" id="2072580"/>
    <lineage>
        <taxon>Eukaryota</taxon>
        <taxon>Metazoa</taxon>
        <taxon>Ecdysozoa</taxon>
        <taxon>Tardigrada</taxon>
        <taxon>Eutardigrada</taxon>
        <taxon>Parachela</taxon>
        <taxon>Hypsibioidea</taxon>
        <taxon>Hypsibiidae</taxon>
        <taxon>Hypsibius</taxon>
    </lineage>
</organism>
<evidence type="ECO:0000313" key="3">
    <source>
        <dbReference type="EMBL" id="OQV13265.1"/>
    </source>
</evidence>
<reference evidence="4" key="1">
    <citation type="submission" date="2017-01" db="EMBL/GenBank/DDBJ databases">
        <title>Comparative genomics of anhydrobiosis in the tardigrade Hypsibius dujardini.</title>
        <authorList>
            <person name="Yoshida Y."/>
            <person name="Koutsovoulos G."/>
            <person name="Laetsch D."/>
            <person name="Stevens L."/>
            <person name="Kumar S."/>
            <person name="Horikawa D."/>
            <person name="Ishino K."/>
            <person name="Komine S."/>
            <person name="Tomita M."/>
            <person name="Blaxter M."/>
            <person name="Arakawa K."/>
        </authorList>
    </citation>
    <scope>NUCLEOTIDE SEQUENCE [LARGE SCALE GENOMIC DNA]</scope>
    <source>
        <strain evidence="4">Z151</strain>
    </source>
</reference>
<dbReference type="AlphaFoldDB" id="A0A1W0WDH5"/>
<gene>
    <name evidence="3" type="ORF">BV898_12472</name>
</gene>
<dbReference type="Pfam" id="PF13621">
    <property type="entry name" value="Cupin_8"/>
    <property type="match status" value="1"/>
</dbReference>
<keyword evidence="1" id="KW-0472">Membrane</keyword>
<dbReference type="InterPro" id="IPR050910">
    <property type="entry name" value="JMJD6_ArgDemeth/LysHydrox"/>
</dbReference>
<dbReference type="PANTHER" id="PTHR12480:SF19">
    <property type="entry name" value="CUPIN-LIKE DOMAIN-CONTAINING PROTEIN"/>
    <property type="match status" value="1"/>
</dbReference>
<dbReference type="PANTHER" id="PTHR12480">
    <property type="entry name" value="ARGININE DEMETHYLASE AND LYSYL-HYDROXYLASE JMJD"/>
    <property type="match status" value="1"/>
</dbReference>
<dbReference type="EMBL" id="MTYJ01000127">
    <property type="protein sequence ID" value="OQV13265.1"/>
    <property type="molecule type" value="Genomic_DNA"/>
</dbReference>
<dbReference type="SUPFAM" id="SSF51197">
    <property type="entry name" value="Clavaminate synthase-like"/>
    <property type="match status" value="1"/>
</dbReference>
<keyword evidence="1" id="KW-0812">Transmembrane</keyword>
<feature type="domain" description="Cupin-like" evidence="2">
    <location>
        <begin position="138"/>
        <end position="293"/>
    </location>
</feature>
<dbReference type="OrthoDB" id="10063099at2759"/>
<evidence type="ECO:0000313" key="4">
    <source>
        <dbReference type="Proteomes" id="UP000192578"/>
    </source>
</evidence>
<dbReference type="Proteomes" id="UP000192578">
    <property type="component" value="Unassembled WGS sequence"/>
</dbReference>
<keyword evidence="1" id="KW-1133">Transmembrane helix</keyword>